<evidence type="ECO:0000259" key="2">
    <source>
        <dbReference type="Pfam" id="PF20434"/>
    </source>
</evidence>
<feature type="domain" description="BD-FAE-like" evidence="2">
    <location>
        <begin position="49"/>
        <end position="222"/>
    </location>
</feature>
<dbReference type="AlphaFoldDB" id="A0A0T5P1M8"/>
<protein>
    <recommendedName>
        <fullName evidence="2">BD-FAE-like domain-containing protein</fullName>
    </recommendedName>
</protein>
<evidence type="ECO:0000256" key="1">
    <source>
        <dbReference type="ARBA" id="ARBA00022801"/>
    </source>
</evidence>
<dbReference type="Gene3D" id="3.40.50.1820">
    <property type="entry name" value="alpha/beta hydrolase"/>
    <property type="match status" value="1"/>
</dbReference>
<gene>
    <name evidence="3" type="ORF">XM52_25990</name>
</gene>
<evidence type="ECO:0000313" key="4">
    <source>
        <dbReference type="Proteomes" id="UP000051401"/>
    </source>
</evidence>
<dbReference type="InterPro" id="IPR049492">
    <property type="entry name" value="BD-FAE-like_dom"/>
</dbReference>
<proteinExistence type="predicted"/>
<dbReference type="Proteomes" id="UP000051401">
    <property type="component" value="Unassembled WGS sequence"/>
</dbReference>
<dbReference type="GO" id="GO:0016787">
    <property type="term" value="F:hydrolase activity"/>
    <property type="evidence" value="ECO:0007669"/>
    <property type="project" value="UniProtKB-KW"/>
</dbReference>
<name>A0A0T5P1M8_9RHOB</name>
<accession>A0A0T5P1M8</accession>
<reference evidence="3 4" key="1">
    <citation type="submission" date="2015-04" db="EMBL/GenBank/DDBJ databases">
        <title>The draft genome sequence of Roseovarius indicus B108T.</title>
        <authorList>
            <person name="Li G."/>
            <person name="Lai Q."/>
            <person name="Shao Z."/>
            <person name="Yan P."/>
        </authorList>
    </citation>
    <scope>NUCLEOTIDE SEQUENCE [LARGE SCALE GENOMIC DNA]</scope>
    <source>
        <strain evidence="3 4">B108</strain>
    </source>
</reference>
<dbReference type="SUPFAM" id="SSF53474">
    <property type="entry name" value="alpha/beta-Hydrolases"/>
    <property type="match status" value="1"/>
</dbReference>
<dbReference type="PATRIC" id="fig|540747.5.peg.3559"/>
<dbReference type="EMBL" id="LAXI01000029">
    <property type="protein sequence ID" value="KRS15052.1"/>
    <property type="molecule type" value="Genomic_DNA"/>
</dbReference>
<dbReference type="STRING" id="540747.SAMN04488031_106230"/>
<dbReference type="PANTHER" id="PTHR48081">
    <property type="entry name" value="AB HYDROLASE SUPERFAMILY PROTEIN C4A8.06C"/>
    <property type="match status" value="1"/>
</dbReference>
<comment type="caution">
    <text evidence="3">The sequence shown here is derived from an EMBL/GenBank/DDBJ whole genome shotgun (WGS) entry which is preliminary data.</text>
</comment>
<organism evidence="3 4">
    <name type="scientific">Roseovarius indicus</name>
    <dbReference type="NCBI Taxonomy" id="540747"/>
    <lineage>
        <taxon>Bacteria</taxon>
        <taxon>Pseudomonadati</taxon>
        <taxon>Pseudomonadota</taxon>
        <taxon>Alphaproteobacteria</taxon>
        <taxon>Rhodobacterales</taxon>
        <taxon>Roseobacteraceae</taxon>
        <taxon>Roseovarius</taxon>
    </lineage>
</organism>
<keyword evidence="4" id="KW-1185">Reference proteome</keyword>
<dbReference type="InterPro" id="IPR050300">
    <property type="entry name" value="GDXG_lipolytic_enzyme"/>
</dbReference>
<evidence type="ECO:0000313" key="3">
    <source>
        <dbReference type="EMBL" id="KRS15052.1"/>
    </source>
</evidence>
<dbReference type="InterPro" id="IPR029058">
    <property type="entry name" value="AB_hydrolase_fold"/>
</dbReference>
<dbReference type="Pfam" id="PF20434">
    <property type="entry name" value="BD-FAE"/>
    <property type="match status" value="1"/>
</dbReference>
<sequence>MTRSYADMMPYFEFCLTQSMKTRDAMNCIEDIRVGAREEERIDVFPNPNPKAPILIFVHGGWWLKTTRKHWSYTAYGFVQHGYTVIVSDYTLCPKGRIPDITQANRAAVAWAYEHADEINGDRDRIYLAGHSAGGQQAGMMAVTDWVQHGLPADVLKAVVPLSGIFDMRVIQHSYLNGFVQLNGESVQTQSAILHIPDSAPPIQLMVAEEESTEFHRQAEEFLEAWKAKKLDGSLVIIPDEDHSTYIFEMGHPDSPTCNAVVDFFKKH</sequence>
<keyword evidence="1" id="KW-0378">Hydrolase</keyword>
<dbReference type="PANTHER" id="PTHR48081:SF33">
    <property type="entry name" value="KYNURENINE FORMAMIDASE"/>
    <property type="match status" value="1"/>
</dbReference>